<comment type="caution">
    <text evidence="1">The sequence shown here is derived from an EMBL/GenBank/DDBJ whole genome shotgun (WGS) entry which is preliminary data.</text>
</comment>
<evidence type="ECO:0000313" key="2">
    <source>
        <dbReference type="Proteomes" id="UP000287972"/>
    </source>
</evidence>
<organism evidence="1 2">
    <name type="scientific">Fusarium floridanum</name>
    <dbReference type="NCBI Taxonomy" id="1325733"/>
    <lineage>
        <taxon>Eukaryota</taxon>
        <taxon>Fungi</taxon>
        <taxon>Dikarya</taxon>
        <taxon>Ascomycota</taxon>
        <taxon>Pezizomycotina</taxon>
        <taxon>Sordariomycetes</taxon>
        <taxon>Hypocreomycetidae</taxon>
        <taxon>Hypocreales</taxon>
        <taxon>Nectriaceae</taxon>
        <taxon>Fusarium</taxon>
        <taxon>Fusarium solani species complex</taxon>
    </lineage>
</organism>
<name>A0A428S1Z4_9HYPO</name>
<dbReference type="Proteomes" id="UP000287972">
    <property type="component" value="Unassembled WGS sequence"/>
</dbReference>
<dbReference type="AlphaFoldDB" id="A0A428S1Z4"/>
<reference evidence="1 2" key="1">
    <citation type="submission" date="2017-06" db="EMBL/GenBank/DDBJ databases">
        <title>Comparative genomic analysis of Ambrosia Fusariam Clade fungi.</title>
        <authorList>
            <person name="Stajich J.E."/>
            <person name="Carrillo J."/>
            <person name="Kijimoto T."/>
            <person name="Eskalen A."/>
            <person name="O'Donnell K."/>
            <person name="Kasson M."/>
        </authorList>
    </citation>
    <scope>NUCLEOTIDE SEQUENCE [LARGE SCALE GENOMIC DNA]</scope>
    <source>
        <strain evidence="1 2">NRRL62606</strain>
    </source>
</reference>
<dbReference type="EMBL" id="NKCL01000078">
    <property type="protein sequence ID" value="RSL83775.1"/>
    <property type="molecule type" value="Genomic_DNA"/>
</dbReference>
<sequence>MPRPRKLSELYAGLFLRCAREEPEAQDIAATALEILGAARRRLSILELTWAIALGTANPDVTTIAKVAKLVDDQGIIALIQPFVASIDFNDLKSRQIIIIHQSAKEFILNELAFSRPELQNMEKLAAAGGKTVPSPIPSRLENNIFNICVRYLLLDEINHVPLFSDEQITIQELPQDLDLFSDDNDAAAYTTDYS</sequence>
<protein>
    <submittedName>
        <fullName evidence="1">Uncharacterized protein</fullName>
    </submittedName>
</protein>
<accession>A0A428S1Z4</accession>
<proteinExistence type="predicted"/>
<keyword evidence="2" id="KW-1185">Reference proteome</keyword>
<evidence type="ECO:0000313" key="1">
    <source>
        <dbReference type="EMBL" id="RSL83775.1"/>
    </source>
</evidence>
<gene>
    <name evidence="1" type="ORF">CEP51_004282</name>
</gene>